<gene>
    <name evidence="2" type="ORF">HNV10_06465</name>
</gene>
<dbReference type="InterPro" id="IPR052926">
    <property type="entry name" value="Metallo-beta-lactamase_dom"/>
</dbReference>
<organism evidence="2 3">
    <name type="scientific">Winogradskyella litoriviva</name>
    <dbReference type="NCBI Taxonomy" id="1220182"/>
    <lineage>
        <taxon>Bacteria</taxon>
        <taxon>Pseudomonadati</taxon>
        <taxon>Bacteroidota</taxon>
        <taxon>Flavobacteriia</taxon>
        <taxon>Flavobacteriales</taxon>
        <taxon>Flavobacteriaceae</taxon>
        <taxon>Winogradskyella</taxon>
    </lineage>
</organism>
<dbReference type="EMBL" id="JABRWQ010000002">
    <property type="protein sequence ID" value="NRD22876.1"/>
    <property type="molecule type" value="Genomic_DNA"/>
</dbReference>
<accession>A0ABX2E346</accession>
<dbReference type="RefSeq" id="WP_173300503.1">
    <property type="nucleotide sequence ID" value="NZ_JABRWQ010000002.1"/>
</dbReference>
<name>A0ABX2E346_9FLAO</name>
<reference evidence="2 3" key="1">
    <citation type="journal article" date="2015" name="Int. J. Syst. Evol. Microbiol.">
        <title>Winogradskyella litoriviva sp. nov., isolated from coastal seawater.</title>
        <authorList>
            <person name="Nedashkovskaya O.I."/>
            <person name="Kukhlevskiy A.D."/>
            <person name="Zhukova N.V."/>
            <person name="Kim S.J."/>
            <person name="Rhee S.K."/>
            <person name="Mikhailov V.V."/>
        </authorList>
    </citation>
    <scope>NUCLEOTIDE SEQUENCE [LARGE SCALE GENOMIC DNA]</scope>
    <source>
        <strain evidence="2 3">KMM6491</strain>
    </source>
</reference>
<dbReference type="InterPro" id="IPR041712">
    <property type="entry name" value="DHPS-like_MBL-fold"/>
</dbReference>
<dbReference type="PANTHER" id="PTHR13754:SF18">
    <property type="entry name" value="7,8-DIHYDROPTERIN-6-METHYL-4-(BETA-D-RIBOFURANOSYL)-AMINOBENZENE-5'-PHOSPHATE SYNTHASE"/>
    <property type="match status" value="1"/>
</dbReference>
<sequence>MKLTVLTENCAGSGFLAEHGLSYFIEHKDEKILFDVGYTDVFIKNAKISGIDIEKDVNTVVLSHGHWDHGDGLRYIDGKTLITHPESFIKRYRNKDHSMLGLSLTKDEIEQKFKLILSKEPYHISEHIIFLGQIPRQNDFEAKTTNFTDENGQPDFVNDDSAIVIIQNKELVIVTGCSHSGICNIIDYACKVTGINEVTSVIGGFHLKQNDFQTQKTIKYLKEKQIANIYPSHCTQFPALVAFYKNFKIEQLKTGMVLYF</sequence>
<dbReference type="Proteomes" id="UP000805085">
    <property type="component" value="Unassembled WGS sequence"/>
</dbReference>
<evidence type="ECO:0000313" key="2">
    <source>
        <dbReference type="EMBL" id="NRD22876.1"/>
    </source>
</evidence>
<evidence type="ECO:0000313" key="3">
    <source>
        <dbReference type="Proteomes" id="UP000805085"/>
    </source>
</evidence>
<dbReference type="PANTHER" id="PTHR13754">
    <property type="entry name" value="METALLO-BETA-LACTAMASE SUPERFAMILY PROTEIN"/>
    <property type="match status" value="1"/>
</dbReference>
<feature type="domain" description="Metallo-beta-lactamase" evidence="1">
    <location>
        <begin position="20"/>
        <end position="79"/>
    </location>
</feature>
<dbReference type="Gene3D" id="3.60.15.10">
    <property type="entry name" value="Ribonuclease Z/Hydroxyacylglutathione hydrolase-like"/>
    <property type="match status" value="1"/>
</dbReference>
<dbReference type="InterPro" id="IPR001279">
    <property type="entry name" value="Metallo-B-lactamas"/>
</dbReference>
<keyword evidence="3" id="KW-1185">Reference proteome</keyword>
<comment type="caution">
    <text evidence="2">The sequence shown here is derived from an EMBL/GenBank/DDBJ whole genome shotgun (WGS) entry which is preliminary data.</text>
</comment>
<proteinExistence type="predicted"/>
<dbReference type="SUPFAM" id="SSF56281">
    <property type="entry name" value="Metallo-hydrolase/oxidoreductase"/>
    <property type="match status" value="1"/>
</dbReference>
<dbReference type="Pfam" id="PF00753">
    <property type="entry name" value="Lactamase_B"/>
    <property type="match status" value="1"/>
</dbReference>
<evidence type="ECO:0000259" key="1">
    <source>
        <dbReference type="Pfam" id="PF00753"/>
    </source>
</evidence>
<dbReference type="CDD" id="cd07713">
    <property type="entry name" value="DHPS-like_MBL-fold"/>
    <property type="match status" value="1"/>
</dbReference>
<dbReference type="InterPro" id="IPR036866">
    <property type="entry name" value="RibonucZ/Hydroxyglut_hydro"/>
</dbReference>
<protein>
    <submittedName>
        <fullName evidence="2">MBL fold metallo-hydrolase</fullName>
    </submittedName>
</protein>